<feature type="transmembrane region" description="Helical" evidence="2">
    <location>
        <begin position="251"/>
        <end position="274"/>
    </location>
</feature>
<keyword evidence="2" id="KW-0812">Transmembrane</keyword>
<keyword evidence="2" id="KW-1133">Transmembrane helix</keyword>
<dbReference type="InterPro" id="IPR000719">
    <property type="entry name" value="Prot_kinase_dom"/>
</dbReference>
<dbReference type="Gene3D" id="1.10.510.10">
    <property type="entry name" value="Transferase(Phosphotransferase) domain 1"/>
    <property type="match status" value="1"/>
</dbReference>
<evidence type="ECO:0000256" key="3">
    <source>
        <dbReference type="SAM" id="SignalP"/>
    </source>
</evidence>
<dbReference type="InterPro" id="IPR046959">
    <property type="entry name" value="PRK1-6/SRF4-like"/>
</dbReference>
<keyword evidence="2" id="KW-0472">Membrane</keyword>
<feature type="compositionally biased region" description="Pro residues" evidence="1">
    <location>
        <begin position="213"/>
        <end position="228"/>
    </location>
</feature>
<feature type="region of interest" description="Disordered" evidence="1">
    <location>
        <begin position="210"/>
        <end position="245"/>
    </location>
</feature>
<evidence type="ECO:0000313" key="6">
    <source>
        <dbReference type="Proteomes" id="UP000287651"/>
    </source>
</evidence>
<dbReference type="Pfam" id="PF07714">
    <property type="entry name" value="PK_Tyr_Ser-Thr"/>
    <property type="match status" value="1"/>
</dbReference>
<dbReference type="InterPro" id="IPR011009">
    <property type="entry name" value="Kinase-like_dom_sf"/>
</dbReference>
<dbReference type="SUPFAM" id="SSF56112">
    <property type="entry name" value="Protein kinase-like (PK-like)"/>
    <property type="match status" value="1"/>
</dbReference>
<dbReference type="PANTHER" id="PTHR48007:SF40">
    <property type="entry name" value="SERINE-THREONINE_TYROSINE-PROTEIN KINASE CATALYTIC DOMAIN-CONTAINING PROTEIN"/>
    <property type="match status" value="1"/>
</dbReference>
<dbReference type="Gene3D" id="3.30.200.20">
    <property type="entry name" value="Phosphorylase Kinase, domain 1"/>
    <property type="match status" value="1"/>
</dbReference>
<keyword evidence="3" id="KW-0732">Signal</keyword>
<proteinExistence type="predicted"/>
<evidence type="ECO:0000259" key="4">
    <source>
        <dbReference type="PROSITE" id="PS50011"/>
    </source>
</evidence>
<dbReference type="Proteomes" id="UP000287651">
    <property type="component" value="Unassembled WGS sequence"/>
</dbReference>
<gene>
    <name evidence="5" type="ORF">B296_00051984</name>
</gene>
<dbReference type="SUPFAM" id="SSF52058">
    <property type="entry name" value="L domain-like"/>
    <property type="match status" value="1"/>
</dbReference>
<reference evidence="5 6" key="1">
    <citation type="journal article" date="2014" name="Agronomy (Basel)">
        <title>A Draft Genome Sequence for Ensete ventricosum, the Drought-Tolerant Tree Against Hunger.</title>
        <authorList>
            <person name="Harrison J."/>
            <person name="Moore K.A."/>
            <person name="Paszkiewicz K."/>
            <person name="Jones T."/>
            <person name="Grant M."/>
            <person name="Ambacheew D."/>
            <person name="Muzemil S."/>
            <person name="Studholme D.J."/>
        </authorList>
    </citation>
    <scope>NUCLEOTIDE SEQUENCE [LARGE SCALE GENOMIC DNA]</scope>
</reference>
<evidence type="ECO:0000256" key="2">
    <source>
        <dbReference type="SAM" id="Phobius"/>
    </source>
</evidence>
<dbReference type="GO" id="GO:0005524">
    <property type="term" value="F:ATP binding"/>
    <property type="evidence" value="ECO:0007669"/>
    <property type="project" value="InterPro"/>
</dbReference>
<feature type="chain" id="PRO_5019462552" description="Protein kinase domain-containing protein" evidence="3">
    <location>
        <begin position="21"/>
        <end position="650"/>
    </location>
</feature>
<dbReference type="EMBL" id="AMZH03015004">
    <property type="protein sequence ID" value="RRT46722.1"/>
    <property type="molecule type" value="Genomic_DNA"/>
</dbReference>
<protein>
    <recommendedName>
        <fullName evidence="4">Protein kinase domain-containing protein</fullName>
    </recommendedName>
</protein>
<evidence type="ECO:0000313" key="5">
    <source>
        <dbReference type="EMBL" id="RRT46722.1"/>
    </source>
</evidence>
<dbReference type="InterPro" id="IPR032675">
    <property type="entry name" value="LRR_dom_sf"/>
</dbReference>
<organism evidence="5 6">
    <name type="scientific">Ensete ventricosum</name>
    <name type="common">Abyssinian banana</name>
    <name type="synonym">Musa ensete</name>
    <dbReference type="NCBI Taxonomy" id="4639"/>
    <lineage>
        <taxon>Eukaryota</taxon>
        <taxon>Viridiplantae</taxon>
        <taxon>Streptophyta</taxon>
        <taxon>Embryophyta</taxon>
        <taxon>Tracheophyta</taxon>
        <taxon>Spermatophyta</taxon>
        <taxon>Magnoliopsida</taxon>
        <taxon>Liliopsida</taxon>
        <taxon>Zingiberales</taxon>
        <taxon>Musaceae</taxon>
        <taxon>Ensete</taxon>
    </lineage>
</organism>
<feature type="signal peptide" evidence="3">
    <location>
        <begin position="1"/>
        <end position="20"/>
    </location>
</feature>
<feature type="domain" description="Protein kinase" evidence="4">
    <location>
        <begin position="351"/>
        <end position="642"/>
    </location>
</feature>
<dbReference type="Gene3D" id="3.80.10.10">
    <property type="entry name" value="Ribonuclease Inhibitor"/>
    <property type="match status" value="1"/>
</dbReference>
<sequence length="650" mass="71362">MNLMLVLVALLLKPAMPASGGSFEEEELYHNERNDLIQLRDSLSSAMSLHSNWTGPPCHNHRSRWLGITCFNSNVIGLALHGIQLTGSLPSTALQNVSQLASLNFSDNALHGNLPSLQGLVHLRAVSFARNRFSGSIPSEFVALPNLARLELQDNVLSGAVPPFDQRTMAVFNVSYNFLEGSIPNTSVMQGFPSTAFDHNTQLCGRPLAKPCPTAPPPPPPLVSPVPPLGRAGGARSPPATSSSSKTLRPWILVLVAIVAAAIAFMVIICFLYYSKRYSKKAKQTAHVPGIALQPSQSKFWSVFYLTEESITAMTVKEAKSSESVAEPKKVVDLMFLDKQKATFDLDDLLSSSAEVMGKGLLGSTYKATLGSGAVVAVKRLKTMHGMSKKEFAHQMQLLGKLRHGNLVDIISFHYSKEEKLVVYEYVPGGSLFQLLHGNHSSPTLSPKEQKLIHGFVVVDNRGKARVPLKWAARLNIVQGIARGLAYLHQCMPSYRVPHANLKSSNVLILRRSMNYYSKLTDYGFHYLLPSSHSHRLAIGKAPEFCHGKKLALKADVYCFGLVLLEVITGHAAGDGEEDLPGWVKLVVNNDWSTDILDLEIVAEKESHGDMLKLTEIALHCTELEPERRPTMSDVVRRIEEIRGTSSGRR</sequence>
<evidence type="ECO:0000256" key="1">
    <source>
        <dbReference type="SAM" id="MobiDB-lite"/>
    </source>
</evidence>
<name>A0A426Y4P2_ENSVE</name>
<dbReference type="PANTHER" id="PTHR48007">
    <property type="entry name" value="LEUCINE-RICH REPEAT RECEPTOR-LIKE PROTEIN KINASE PXC1"/>
    <property type="match status" value="1"/>
</dbReference>
<dbReference type="InterPro" id="IPR001245">
    <property type="entry name" value="Ser-Thr/Tyr_kinase_cat_dom"/>
</dbReference>
<dbReference type="PROSITE" id="PS50011">
    <property type="entry name" value="PROTEIN_KINASE_DOM"/>
    <property type="match status" value="1"/>
</dbReference>
<comment type="caution">
    <text evidence="5">The sequence shown here is derived from an EMBL/GenBank/DDBJ whole genome shotgun (WGS) entry which is preliminary data.</text>
</comment>
<accession>A0A426Y4P2</accession>
<dbReference type="GO" id="GO:0004672">
    <property type="term" value="F:protein kinase activity"/>
    <property type="evidence" value="ECO:0007669"/>
    <property type="project" value="InterPro"/>
</dbReference>
<dbReference type="AlphaFoldDB" id="A0A426Y4P2"/>